<sequence>MILVKQVVSWQPQLYWRWLYRRFLADRWQYRIFPQHRWLLGQIKRLRPKSILEVGCGFGRNLEFLLKCGVSVSLTGIDISRPLLKLARRNLAAATKLIHANLLSLPFAANSFDLVFTHGVLMHVKPADLVRALHGLVRVTKRYLILIEEIRPKPKQLNYFTWAHDYDKIIAALPVKILTRKIGKYLLIWYCVKKLSMPTGANLTRPS</sequence>
<evidence type="ECO:0000256" key="3">
    <source>
        <dbReference type="ARBA" id="ARBA00022691"/>
    </source>
</evidence>
<dbReference type="Proteomes" id="UP000183144">
    <property type="component" value="Unassembled WGS sequence"/>
</dbReference>
<evidence type="ECO:0000313" key="5">
    <source>
        <dbReference type="EMBL" id="OIN88070.1"/>
    </source>
</evidence>
<gene>
    <name evidence="5" type="ORF">AUJ59_04665</name>
</gene>
<dbReference type="PANTHER" id="PTHR43464">
    <property type="entry name" value="METHYLTRANSFERASE"/>
    <property type="match status" value="1"/>
</dbReference>
<comment type="caution">
    <text evidence="5">The sequence shown here is derived from an EMBL/GenBank/DDBJ whole genome shotgun (WGS) entry which is preliminary data.</text>
</comment>
<protein>
    <recommendedName>
        <fullName evidence="4">Methyltransferase domain-containing protein</fullName>
    </recommendedName>
</protein>
<keyword evidence="3" id="KW-0949">S-adenosyl-L-methionine</keyword>
<dbReference type="CDD" id="cd02440">
    <property type="entry name" value="AdoMet_MTases"/>
    <property type="match status" value="1"/>
</dbReference>
<keyword evidence="2" id="KW-0808">Transferase</keyword>
<keyword evidence="1" id="KW-0489">Methyltransferase</keyword>
<evidence type="ECO:0000313" key="6">
    <source>
        <dbReference type="Proteomes" id="UP000183144"/>
    </source>
</evidence>
<dbReference type="Pfam" id="PF13649">
    <property type="entry name" value="Methyltransf_25"/>
    <property type="match status" value="1"/>
</dbReference>
<dbReference type="GO" id="GO:0032259">
    <property type="term" value="P:methylation"/>
    <property type="evidence" value="ECO:0007669"/>
    <property type="project" value="UniProtKB-KW"/>
</dbReference>
<accession>A0A1J4RQB2</accession>
<proteinExistence type="predicted"/>
<reference evidence="5 6" key="1">
    <citation type="journal article" date="2016" name="Environ. Microbiol.">
        <title>Genomic resolution of a cold subsurface aquifer community provides metabolic insights for novel microbes adapted to high CO concentrations.</title>
        <authorList>
            <person name="Probst A.J."/>
            <person name="Castelle C.J."/>
            <person name="Singh A."/>
            <person name="Brown C.T."/>
            <person name="Anantharaman K."/>
            <person name="Sharon I."/>
            <person name="Hug L.A."/>
            <person name="Burstein D."/>
            <person name="Emerson J.B."/>
            <person name="Thomas B.C."/>
            <person name="Banfield J.F."/>
        </authorList>
    </citation>
    <scope>NUCLEOTIDE SEQUENCE [LARGE SCALE GENOMIC DNA]</scope>
    <source>
        <strain evidence="5">CG1_02_47_37</strain>
    </source>
</reference>
<evidence type="ECO:0000259" key="4">
    <source>
        <dbReference type="Pfam" id="PF13649"/>
    </source>
</evidence>
<evidence type="ECO:0000256" key="1">
    <source>
        <dbReference type="ARBA" id="ARBA00022603"/>
    </source>
</evidence>
<evidence type="ECO:0000256" key="2">
    <source>
        <dbReference type="ARBA" id="ARBA00022679"/>
    </source>
</evidence>
<dbReference type="InterPro" id="IPR041698">
    <property type="entry name" value="Methyltransf_25"/>
</dbReference>
<dbReference type="EMBL" id="MNUI01000085">
    <property type="protein sequence ID" value="OIN88070.1"/>
    <property type="molecule type" value="Genomic_DNA"/>
</dbReference>
<dbReference type="AlphaFoldDB" id="A0A1J4RQB2"/>
<dbReference type="STRING" id="1805034.AUJ59_04665"/>
<dbReference type="SUPFAM" id="SSF53335">
    <property type="entry name" value="S-adenosyl-L-methionine-dependent methyltransferases"/>
    <property type="match status" value="1"/>
</dbReference>
<organism evidence="5 6">
    <name type="scientific">Candidatus Beckwithbacteria bacterium CG1_02_47_37</name>
    <dbReference type="NCBI Taxonomy" id="1805034"/>
    <lineage>
        <taxon>Bacteria</taxon>
        <taxon>Candidatus Beckwithiibacteriota</taxon>
    </lineage>
</organism>
<dbReference type="Gene3D" id="3.40.50.150">
    <property type="entry name" value="Vaccinia Virus protein VP39"/>
    <property type="match status" value="1"/>
</dbReference>
<feature type="domain" description="Methyltransferase" evidence="4">
    <location>
        <begin position="51"/>
        <end position="141"/>
    </location>
</feature>
<dbReference type="GO" id="GO:0008168">
    <property type="term" value="F:methyltransferase activity"/>
    <property type="evidence" value="ECO:0007669"/>
    <property type="project" value="UniProtKB-KW"/>
</dbReference>
<name>A0A1J4RQB2_9BACT</name>
<dbReference type="InterPro" id="IPR029063">
    <property type="entry name" value="SAM-dependent_MTases_sf"/>
</dbReference>
<dbReference type="PANTHER" id="PTHR43464:SF19">
    <property type="entry name" value="UBIQUINONE BIOSYNTHESIS O-METHYLTRANSFERASE, MITOCHONDRIAL"/>
    <property type="match status" value="1"/>
</dbReference>